<gene>
    <name evidence="2" type="ORF">B0E34_18980</name>
</gene>
<name>A0A202BT10_9FLAO</name>
<evidence type="ECO:0000259" key="1">
    <source>
        <dbReference type="Pfam" id="PF10047"/>
    </source>
</evidence>
<accession>A0A202BT10</accession>
<dbReference type="AlphaFoldDB" id="A0A202BT10"/>
<keyword evidence="3" id="KW-1185">Reference proteome</keyword>
<dbReference type="Pfam" id="PF10047">
    <property type="entry name" value="DUF2281"/>
    <property type="match status" value="1"/>
</dbReference>
<dbReference type="EMBL" id="MVAG01000148">
    <property type="protein sequence ID" value="OVE54590.1"/>
    <property type="molecule type" value="Genomic_DNA"/>
</dbReference>
<organism evidence="2 3">
    <name type="scientific">Chryseobacterium mucoviscidosis</name>
    <dbReference type="NCBI Taxonomy" id="1945581"/>
    <lineage>
        <taxon>Bacteria</taxon>
        <taxon>Pseudomonadati</taxon>
        <taxon>Bacteroidota</taxon>
        <taxon>Flavobacteriia</taxon>
        <taxon>Flavobacteriales</taxon>
        <taxon>Weeksellaceae</taxon>
        <taxon>Chryseobacterium group</taxon>
        <taxon>Chryseobacterium</taxon>
    </lineage>
</organism>
<dbReference type="InterPro" id="IPR018739">
    <property type="entry name" value="DUF2281"/>
</dbReference>
<evidence type="ECO:0000313" key="3">
    <source>
        <dbReference type="Proteomes" id="UP000196355"/>
    </source>
</evidence>
<proteinExistence type="predicted"/>
<comment type="caution">
    <text evidence="2">The sequence shown here is derived from an EMBL/GenBank/DDBJ whole genome shotgun (WGS) entry which is preliminary data.</text>
</comment>
<dbReference type="Proteomes" id="UP000196355">
    <property type="component" value="Unassembled WGS sequence"/>
</dbReference>
<protein>
    <recommendedName>
        <fullName evidence="1">DUF2281 domain-containing protein</fullName>
    </recommendedName>
</protein>
<evidence type="ECO:0000313" key="2">
    <source>
        <dbReference type="EMBL" id="OVE54590.1"/>
    </source>
</evidence>
<reference evidence="3" key="1">
    <citation type="submission" date="2017-02" db="EMBL/GenBank/DDBJ databases">
        <authorList>
            <person name="Tetz G."/>
            <person name="Tetz V."/>
        </authorList>
    </citation>
    <scope>NUCLEOTIDE SEQUENCE [LARGE SCALE GENOMIC DNA]</scope>
    <source>
        <strain evidence="3">VT16-26</strain>
    </source>
</reference>
<feature type="domain" description="DUF2281" evidence="1">
    <location>
        <begin position="15"/>
        <end position="55"/>
    </location>
</feature>
<sequence length="91" mass="10771">MEIKMKKMEITLKDLEDNIRTLPENFYGEVNDFIDFLKTKYNRTDENDWSGIISEPQRESIKKGVDDIENDRTLSHESAQKKIKDYIASKK</sequence>